<accession>A0A7C8Z0F3</accession>
<organism evidence="2">
    <name type="scientific">Opuntia streptacantha</name>
    <name type="common">Prickly pear cactus</name>
    <name type="synonym">Opuntia cardona</name>
    <dbReference type="NCBI Taxonomy" id="393608"/>
    <lineage>
        <taxon>Eukaryota</taxon>
        <taxon>Viridiplantae</taxon>
        <taxon>Streptophyta</taxon>
        <taxon>Embryophyta</taxon>
        <taxon>Tracheophyta</taxon>
        <taxon>Spermatophyta</taxon>
        <taxon>Magnoliopsida</taxon>
        <taxon>eudicotyledons</taxon>
        <taxon>Gunneridae</taxon>
        <taxon>Pentapetalae</taxon>
        <taxon>Caryophyllales</taxon>
        <taxon>Cactineae</taxon>
        <taxon>Cactaceae</taxon>
        <taxon>Opuntioideae</taxon>
        <taxon>Opuntia</taxon>
    </lineage>
</organism>
<evidence type="ECO:0000256" key="1">
    <source>
        <dbReference type="SAM" id="Phobius"/>
    </source>
</evidence>
<keyword evidence="1" id="KW-0472">Membrane</keyword>
<protein>
    <submittedName>
        <fullName evidence="2">Uncharacterized protein</fullName>
    </submittedName>
</protein>
<dbReference type="AlphaFoldDB" id="A0A7C8Z0F3"/>
<proteinExistence type="predicted"/>
<feature type="transmembrane region" description="Helical" evidence="1">
    <location>
        <begin position="20"/>
        <end position="44"/>
    </location>
</feature>
<name>A0A7C8Z0F3_OPUST</name>
<reference evidence="2" key="2">
    <citation type="submission" date="2020-07" db="EMBL/GenBank/DDBJ databases">
        <authorList>
            <person name="Vera ALvarez R."/>
            <person name="Arias-Moreno D.M."/>
            <person name="Jimenez-Jacinto V."/>
            <person name="Jimenez-Bremont J.F."/>
            <person name="Swaminathan K."/>
            <person name="Moose S.P."/>
            <person name="Guerrero-Gonzalez M.L."/>
            <person name="Marino-Ramirez L."/>
            <person name="Landsman D."/>
            <person name="Rodriguez-Kessler M."/>
            <person name="Delgado-Sanchez P."/>
        </authorList>
    </citation>
    <scope>NUCLEOTIDE SEQUENCE</scope>
    <source>
        <tissue evidence="2">Cladode</tissue>
    </source>
</reference>
<sequence>MNIFVAFVSDTYPSLSSIMASSAFALFPSIFASMLLSRLLWWIFESKLFGELRRVVAVTRTIPFVLSYTGGFHSASTIKVHPYRLNAGLIPDVTFFPRVRLRRICELSNIPFRMRVVKMASFTSSRVGTLLKAKAFAESNNLSKCSSSLNIFPL</sequence>
<evidence type="ECO:0000313" key="2">
    <source>
        <dbReference type="EMBL" id="MBA4630551.1"/>
    </source>
</evidence>
<reference evidence="2" key="1">
    <citation type="journal article" date="2013" name="J. Plant Res.">
        <title>Effect of fungi and light on seed germination of three Opuntia species from semiarid lands of central Mexico.</title>
        <authorList>
            <person name="Delgado-Sanchez P."/>
            <person name="Jimenez-Bremont J.F."/>
            <person name="Guerrero-Gonzalez Mde L."/>
            <person name="Flores J."/>
        </authorList>
    </citation>
    <scope>NUCLEOTIDE SEQUENCE</scope>
    <source>
        <tissue evidence="2">Cladode</tissue>
    </source>
</reference>
<keyword evidence="1" id="KW-0812">Transmembrane</keyword>
<keyword evidence="1" id="KW-1133">Transmembrane helix</keyword>
<dbReference type="EMBL" id="GISG01074165">
    <property type="protein sequence ID" value="MBA4630551.1"/>
    <property type="molecule type" value="Transcribed_RNA"/>
</dbReference>